<evidence type="ECO:0000256" key="1">
    <source>
        <dbReference type="ARBA" id="ARBA00007261"/>
    </source>
</evidence>
<evidence type="ECO:0000259" key="3">
    <source>
        <dbReference type="Pfam" id="PF00675"/>
    </source>
</evidence>
<comment type="similarity">
    <text evidence="1">Belongs to the peptidase M16 family.</text>
</comment>
<dbReference type="Pfam" id="PF00675">
    <property type="entry name" value="Peptidase_M16"/>
    <property type="match status" value="1"/>
</dbReference>
<dbReference type="AlphaFoldDB" id="A0A3P2A4I4"/>
<dbReference type="RefSeq" id="WP_124795150.1">
    <property type="nucleotide sequence ID" value="NZ_RQYC01000010.1"/>
</dbReference>
<comment type="caution">
    <text evidence="5">The sequence shown here is derived from an EMBL/GenBank/DDBJ whole genome shotgun (WGS) entry which is preliminary data.</text>
</comment>
<dbReference type="Gene3D" id="3.30.830.10">
    <property type="entry name" value="Metalloenzyme, LuxS/M16 peptidase-like"/>
    <property type="match status" value="2"/>
</dbReference>
<organism evidence="5 6">
    <name type="scientific">Conchiformibius steedae</name>
    <dbReference type="NCBI Taxonomy" id="153493"/>
    <lineage>
        <taxon>Bacteria</taxon>
        <taxon>Pseudomonadati</taxon>
        <taxon>Pseudomonadota</taxon>
        <taxon>Betaproteobacteria</taxon>
        <taxon>Neisseriales</taxon>
        <taxon>Neisseriaceae</taxon>
        <taxon>Conchiformibius</taxon>
    </lineage>
</organism>
<dbReference type="PANTHER" id="PTHR11851:SF49">
    <property type="entry name" value="MITOCHONDRIAL-PROCESSING PEPTIDASE SUBUNIT ALPHA"/>
    <property type="match status" value="1"/>
</dbReference>
<protein>
    <submittedName>
        <fullName evidence="5">Insulinase family protein</fullName>
    </submittedName>
</protein>
<dbReference type="InterPro" id="IPR007863">
    <property type="entry name" value="Peptidase_M16_C"/>
</dbReference>
<dbReference type="InterPro" id="IPR011765">
    <property type="entry name" value="Pept_M16_N"/>
</dbReference>
<dbReference type="STRING" id="1121352.GCA_000620925_00054"/>
<dbReference type="SUPFAM" id="SSF63411">
    <property type="entry name" value="LuxS/MPP-like metallohydrolase"/>
    <property type="match status" value="2"/>
</dbReference>
<proteinExistence type="inferred from homology"/>
<accession>A0A3P2A4I4</accession>
<evidence type="ECO:0000259" key="4">
    <source>
        <dbReference type="Pfam" id="PF05193"/>
    </source>
</evidence>
<dbReference type="InterPro" id="IPR011249">
    <property type="entry name" value="Metalloenz_LuxS/M16"/>
</dbReference>
<dbReference type="Pfam" id="PF05193">
    <property type="entry name" value="Peptidase_M16_C"/>
    <property type="match status" value="1"/>
</dbReference>
<reference evidence="5 6" key="1">
    <citation type="submission" date="2018-11" db="EMBL/GenBank/DDBJ databases">
        <title>Genomes From Bacteria Associated with the Canine Oral Cavity: a Test Case for Automated Genome-Based Taxonomic Assignment.</title>
        <authorList>
            <person name="Coil D.A."/>
            <person name="Jospin G."/>
            <person name="Darling A.E."/>
            <person name="Wallis C."/>
            <person name="Davis I.J."/>
            <person name="Harris S."/>
            <person name="Eisen J.A."/>
            <person name="Holcombe L.J."/>
            <person name="O'Flynn C."/>
        </authorList>
    </citation>
    <scope>NUCLEOTIDE SEQUENCE [LARGE SCALE GENOMIC DNA]</scope>
    <source>
        <strain evidence="5 6">COT-280</strain>
    </source>
</reference>
<feature type="domain" description="Peptidase M16 N-terminal" evidence="3">
    <location>
        <begin position="32"/>
        <end position="172"/>
    </location>
</feature>
<dbReference type="InterPro" id="IPR050361">
    <property type="entry name" value="MPP/UQCRC_Complex"/>
</dbReference>
<name>A0A3P2A4I4_9NEIS</name>
<feature type="domain" description="Peptidase M16 C-terminal" evidence="4">
    <location>
        <begin position="187"/>
        <end position="364"/>
    </location>
</feature>
<sequence>MTRTLIALLLAAAMPAAWAKTVKTTLDNGMTVIIREDTRAPVATAQLWYRVGSVDEHVGKSGLSHALEHMMFKGTPAVPSGEFSRRISALGGNNNAYTSSSETVYHQTFAKQHLPEVLKLEADRMANLNFSDQEFDNEMKVIREERRQRIDDNPTGSLYEQLNLRAFQKPANRTAVIGTMKDLYQLKAGDLRQWYRQWYTPNNATLVIVGDVDAETALAEVKQHFAALPARQLPTRHNLHEDEIRQAASARTTGNTKQPIFIIGYRVPHLQHLDDKLPYALDMLTNILDGHSAARFDKNLIRGQQLALEISTGYSLFGRHPQLWLVSAMPSERSSVAQLRQAIEAQIADIAANGVSEEELARARVREESSAVYARDSVEGQASLIGTLETNGFSHADEDEIRRRIKAVSSADIQAAAKLLTDPRRQVFVRIDPRPAASAAPAKAKKK</sequence>
<evidence type="ECO:0000313" key="5">
    <source>
        <dbReference type="EMBL" id="RRD89818.1"/>
    </source>
</evidence>
<feature type="signal peptide" evidence="2">
    <location>
        <begin position="1"/>
        <end position="19"/>
    </location>
</feature>
<dbReference type="Proteomes" id="UP000269923">
    <property type="component" value="Unassembled WGS sequence"/>
</dbReference>
<evidence type="ECO:0000256" key="2">
    <source>
        <dbReference type="SAM" id="SignalP"/>
    </source>
</evidence>
<evidence type="ECO:0000313" key="6">
    <source>
        <dbReference type="Proteomes" id="UP000269923"/>
    </source>
</evidence>
<dbReference type="EMBL" id="RQYC01000010">
    <property type="protein sequence ID" value="RRD89818.1"/>
    <property type="molecule type" value="Genomic_DNA"/>
</dbReference>
<keyword evidence="2" id="KW-0732">Signal</keyword>
<keyword evidence="6" id="KW-1185">Reference proteome</keyword>
<feature type="chain" id="PRO_5018079761" evidence="2">
    <location>
        <begin position="20"/>
        <end position="447"/>
    </location>
</feature>
<dbReference type="GO" id="GO:0046872">
    <property type="term" value="F:metal ion binding"/>
    <property type="evidence" value="ECO:0007669"/>
    <property type="project" value="InterPro"/>
</dbReference>
<dbReference type="OrthoDB" id="9811314at2"/>
<gene>
    <name evidence="5" type="ORF">EII21_07190</name>
</gene>
<dbReference type="PANTHER" id="PTHR11851">
    <property type="entry name" value="METALLOPROTEASE"/>
    <property type="match status" value="1"/>
</dbReference>